<feature type="domain" description="NodB homology" evidence="3">
    <location>
        <begin position="108"/>
        <end position="282"/>
    </location>
</feature>
<dbReference type="PANTHER" id="PTHR34216:SF13">
    <property type="entry name" value="XYLANASE_CHITIN DEACETYLASE"/>
    <property type="match status" value="1"/>
</dbReference>
<dbReference type="EMBL" id="JAXOVW010000011">
    <property type="protein sequence ID" value="MDZ5607023.1"/>
    <property type="molecule type" value="Genomic_DNA"/>
</dbReference>
<keyword evidence="2" id="KW-0472">Membrane</keyword>
<evidence type="ECO:0000256" key="1">
    <source>
        <dbReference type="ARBA" id="ARBA00022729"/>
    </source>
</evidence>
<protein>
    <submittedName>
        <fullName evidence="4">Polysaccharide deacetylase family protein</fullName>
    </submittedName>
</protein>
<evidence type="ECO:0000313" key="4">
    <source>
        <dbReference type="EMBL" id="MDZ5607023.1"/>
    </source>
</evidence>
<dbReference type="SUPFAM" id="SSF88713">
    <property type="entry name" value="Glycoside hydrolase/deacetylase"/>
    <property type="match status" value="1"/>
</dbReference>
<dbReference type="PANTHER" id="PTHR34216">
    <property type="match status" value="1"/>
</dbReference>
<reference evidence="5" key="1">
    <citation type="submission" date="2023-11" db="EMBL/GenBank/DDBJ databases">
        <title>Genome Sequence of Bacillus pseudomycoides stain BUPM19.</title>
        <authorList>
            <person name="Farhat A."/>
        </authorList>
    </citation>
    <scope>NUCLEOTIDE SEQUENCE [LARGE SCALE GENOMIC DNA]</scope>
    <source>
        <strain evidence="5">BUPM19</strain>
    </source>
</reference>
<name>A0ABU5JUA4_9BACI</name>
<evidence type="ECO:0000259" key="3">
    <source>
        <dbReference type="PROSITE" id="PS51677"/>
    </source>
</evidence>
<comment type="caution">
    <text evidence="4">The sequence shown here is derived from an EMBL/GenBank/DDBJ whole genome shotgun (WGS) entry which is preliminary data.</text>
</comment>
<keyword evidence="2" id="KW-1133">Transmembrane helix</keyword>
<feature type="transmembrane region" description="Helical" evidence="2">
    <location>
        <begin position="12"/>
        <end position="31"/>
    </location>
</feature>
<proteinExistence type="predicted"/>
<dbReference type="Gene3D" id="3.20.20.370">
    <property type="entry name" value="Glycoside hydrolase/deacetylase"/>
    <property type="match status" value="1"/>
</dbReference>
<dbReference type="RefSeq" id="WP_374217303.1">
    <property type="nucleotide sequence ID" value="NZ_JAXOVW010000011.1"/>
</dbReference>
<dbReference type="Proteomes" id="UP001291930">
    <property type="component" value="Unassembled WGS sequence"/>
</dbReference>
<sequence>MKARESKGSKKLFIFIAAAVVLIGAIGFFIFNKMNAVNKQEKIPVLQYTYLLKDQDKNASPSLKDKQTILSVSAFEKQMKYLADNKYHAITLSEFNEFIKEKKKLPAKSVLITFDNSSKSNYIYAYPILKKYKMHAASFVVTSRITEKTQKFDTRNIQPLSKIEMEKMKDVFEFGSHTHDLYNFSDDLPALLVKNKNDVKSDILKSKEILQTKYISYPFGKYNENAIEVLKDLNMSLAFGNSPGYATQESKPFEIERWYISSKTTMNQFVKIVSGEYEVNKK</sequence>
<dbReference type="Pfam" id="PF01522">
    <property type="entry name" value="Polysacc_deac_1"/>
    <property type="match status" value="1"/>
</dbReference>
<evidence type="ECO:0000256" key="2">
    <source>
        <dbReference type="SAM" id="Phobius"/>
    </source>
</evidence>
<keyword evidence="1" id="KW-0732">Signal</keyword>
<evidence type="ECO:0000313" key="5">
    <source>
        <dbReference type="Proteomes" id="UP001291930"/>
    </source>
</evidence>
<organism evidence="4 5">
    <name type="scientific">Bacillus bingmayongensis</name>
    <dbReference type="NCBI Taxonomy" id="1150157"/>
    <lineage>
        <taxon>Bacteria</taxon>
        <taxon>Bacillati</taxon>
        <taxon>Bacillota</taxon>
        <taxon>Bacilli</taxon>
        <taxon>Bacillales</taxon>
        <taxon>Bacillaceae</taxon>
        <taxon>Bacillus</taxon>
    </lineage>
</organism>
<dbReference type="InterPro" id="IPR002509">
    <property type="entry name" value="NODB_dom"/>
</dbReference>
<gene>
    <name evidence="4" type="ORF">U2I54_07920</name>
</gene>
<keyword evidence="2" id="KW-0812">Transmembrane</keyword>
<dbReference type="InterPro" id="IPR011330">
    <property type="entry name" value="Glyco_hydro/deAcase_b/a-brl"/>
</dbReference>
<keyword evidence="5" id="KW-1185">Reference proteome</keyword>
<accession>A0ABU5JUA4</accession>
<dbReference type="PROSITE" id="PS51677">
    <property type="entry name" value="NODB"/>
    <property type="match status" value="1"/>
</dbReference>
<dbReference type="InterPro" id="IPR051398">
    <property type="entry name" value="Polysacch_Deacetylase"/>
</dbReference>